<evidence type="ECO:0000256" key="1">
    <source>
        <dbReference type="SAM" id="MobiDB-lite"/>
    </source>
</evidence>
<protein>
    <submittedName>
        <fullName evidence="2">Uncharacterized protein</fullName>
    </submittedName>
</protein>
<dbReference type="OrthoDB" id="4262619at2759"/>
<reference evidence="2" key="1">
    <citation type="journal article" date="2020" name="Mol. Plant Microbe Interact.">
        <title>Genome Sequence of the Biocontrol Agent Coniothyrium minitans strain Conio (IMI 134523).</title>
        <authorList>
            <person name="Patel D."/>
            <person name="Shittu T.A."/>
            <person name="Baroncelli R."/>
            <person name="Muthumeenakshi S."/>
            <person name="Osborne T.H."/>
            <person name="Janganan T.K."/>
            <person name="Sreenivasaprasad S."/>
        </authorList>
    </citation>
    <scope>NUCLEOTIDE SEQUENCE</scope>
    <source>
        <strain evidence="2">Conio</strain>
    </source>
</reference>
<organism evidence="2 3">
    <name type="scientific">Paraphaeosphaeria minitans</name>
    <dbReference type="NCBI Taxonomy" id="565426"/>
    <lineage>
        <taxon>Eukaryota</taxon>
        <taxon>Fungi</taxon>
        <taxon>Dikarya</taxon>
        <taxon>Ascomycota</taxon>
        <taxon>Pezizomycotina</taxon>
        <taxon>Dothideomycetes</taxon>
        <taxon>Pleosporomycetidae</taxon>
        <taxon>Pleosporales</taxon>
        <taxon>Massarineae</taxon>
        <taxon>Didymosphaeriaceae</taxon>
        <taxon>Paraphaeosphaeria</taxon>
    </lineage>
</organism>
<dbReference type="AlphaFoldDB" id="A0A9P6KP95"/>
<feature type="region of interest" description="Disordered" evidence="1">
    <location>
        <begin position="1"/>
        <end position="26"/>
    </location>
</feature>
<gene>
    <name evidence="2" type="ORF">PMIN01_08123</name>
</gene>
<comment type="caution">
    <text evidence="2">The sequence shown here is derived from an EMBL/GenBank/DDBJ whole genome shotgun (WGS) entry which is preliminary data.</text>
</comment>
<proteinExistence type="predicted"/>
<dbReference type="EMBL" id="WJXW01000008">
    <property type="protein sequence ID" value="KAF9733780.1"/>
    <property type="molecule type" value="Genomic_DNA"/>
</dbReference>
<feature type="compositionally biased region" description="Basic and acidic residues" evidence="1">
    <location>
        <begin position="1"/>
        <end position="13"/>
    </location>
</feature>
<keyword evidence="3" id="KW-1185">Reference proteome</keyword>
<accession>A0A9P6KP95</accession>
<evidence type="ECO:0000313" key="2">
    <source>
        <dbReference type="EMBL" id="KAF9733780.1"/>
    </source>
</evidence>
<dbReference type="Proteomes" id="UP000756921">
    <property type="component" value="Unassembled WGS sequence"/>
</dbReference>
<sequence length="94" mass="10793">MVEHEKERSKSESESSVGEQPTKYDVWQRADGLHRGEASSKRISFRGGFVRVRKNDWVTIVDEGWATDEEKSFVVPPWHSCEVLGNPLIKFTKS</sequence>
<evidence type="ECO:0000313" key="3">
    <source>
        <dbReference type="Proteomes" id="UP000756921"/>
    </source>
</evidence>
<name>A0A9P6KP95_9PLEO</name>